<name>A0A8E0V5C0_9EURO</name>
<organism evidence="2 3">
    <name type="scientific">Aspergillus udagawae</name>
    <dbReference type="NCBI Taxonomy" id="91492"/>
    <lineage>
        <taxon>Eukaryota</taxon>
        <taxon>Fungi</taxon>
        <taxon>Dikarya</taxon>
        <taxon>Ascomycota</taxon>
        <taxon>Pezizomycotina</taxon>
        <taxon>Eurotiomycetes</taxon>
        <taxon>Eurotiomycetidae</taxon>
        <taxon>Eurotiales</taxon>
        <taxon>Aspergillaceae</taxon>
        <taxon>Aspergillus</taxon>
        <taxon>Aspergillus subgen. Fumigati</taxon>
    </lineage>
</organism>
<evidence type="ECO:0000313" key="2">
    <source>
        <dbReference type="EMBL" id="GIC92969.1"/>
    </source>
</evidence>
<proteinExistence type="predicted"/>
<reference evidence="2" key="1">
    <citation type="journal article" date="2015" name="Genome Announc.">
        <title>Draft Genome Sequence of the Pathogenic Filamentous Fungus Aspergillus udagawae Strain IFM 46973T.</title>
        <authorList>
            <person name="Kusuya Y."/>
            <person name="Takahashi-Nakaguchi A."/>
            <person name="Takahashi H."/>
            <person name="Yaguchi T."/>
        </authorList>
    </citation>
    <scope>NUCLEOTIDE SEQUENCE</scope>
    <source>
        <strain evidence="2">IFM 46973</strain>
    </source>
</reference>
<gene>
    <name evidence="2" type="ORF">Aud_009448</name>
</gene>
<dbReference type="SUPFAM" id="SSF103473">
    <property type="entry name" value="MFS general substrate transporter"/>
    <property type="match status" value="1"/>
</dbReference>
<evidence type="ECO:0008006" key="4">
    <source>
        <dbReference type="Google" id="ProtNLM"/>
    </source>
</evidence>
<keyword evidence="1" id="KW-1133">Transmembrane helix</keyword>
<evidence type="ECO:0000256" key="1">
    <source>
        <dbReference type="SAM" id="Phobius"/>
    </source>
</evidence>
<evidence type="ECO:0000313" key="3">
    <source>
        <dbReference type="Proteomes" id="UP000036893"/>
    </source>
</evidence>
<dbReference type="RefSeq" id="XP_043150235.1">
    <property type="nucleotide sequence ID" value="XM_043294300.1"/>
</dbReference>
<dbReference type="EMBL" id="BBXM02000007">
    <property type="protein sequence ID" value="GIC92969.1"/>
    <property type="molecule type" value="Genomic_DNA"/>
</dbReference>
<dbReference type="AlphaFoldDB" id="A0A8E0V5C0"/>
<sequence>MSIFSGTLGLGPWIPARGNAATIVFAALCGFGFGAFVSLLSAIIAEISDVKEIGTRTGVEFAIMSVAALNF</sequence>
<reference evidence="2" key="2">
    <citation type="submission" date="2021-01" db="EMBL/GenBank/DDBJ databases">
        <title>Pan-genome distribution and transcriptional activeness of fungal secondary metabolism genes in Aspergillus section Fumigati.</title>
        <authorList>
            <person name="Takahashi H."/>
            <person name="Umemura M."/>
            <person name="Ninomiya A."/>
            <person name="Kusuya Y."/>
            <person name="Urayama S."/>
            <person name="Shimizu M."/>
            <person name="Watanabe A."/>
            <person name="Kamei K."/>
            <person name="Yaguchi T."/>
            <person name="Hagiwara D."/>
        </authorList>
    </citation>
    <scope>NUCLEOTIDE SEQUENCE</scope>
    <source>
        <strain evidence="2">IFM 46973</strain>
    </source>
</reference>
<dbReference type="InterPro" id="IPR036259">
    <property type="entry name" value="MFS_trans_sf"/>
</dbReference>
<keyword evidence="1" id="KW-0472">Membrane</keyword>
<feature type="transmembrane region" description="Helical" evidence="1">
    <location>
        <begin position="20"/>
        <end position="45"/>
    </location>
</feature>
<keyword evidence="1" id="KW-0812">Transmembrane</keyword>
<comment type="caution">
    <text evidence="2">The sequence shown here is derived from an EMBL/GenBank/DDBJ whole genome shotgun (WGS) entry which is preliminary data.</text>
</comment>
<protein>
    <recommendedName>
        <fullName evidence="4">Major facilitator superfamily (MFS) profile domain-containing protein</fullName>
    </recommendedName>
</protein>
<accession>A0A8E0V5C0</accession>
<dbReference type="Proteomes" id="UP000036893">
    <property type="component" value="Unassembled WGS sequence"/>
</dbReference>
<dbReference type="GeneID" id="66996925"/>